<evidence type="ECO:0000313" key="1">
    <source>
        <dbReference type="EMBL" id="GBQ05812.1"/>
    </source>
</evidence>
<keyword evidence="1" id="KW-0282">Flagellum</keyword>
<sequence>MEWLQNRETVLAGNVANANTPKYSPKDVSPFQGVLNSAQAVTLMRTQPGHMTGPGGGTYAHNTGHVSSIDGNRVVLEDELAKIADTNDQHRFATTVYGRYMGMYSMALGGGSGSSS</sequence>
<name>A0ABQ0P0V9_9PROT</name>
<dbReference type="EMBL" id="BAQD01000007">
    <property type="protein sequence ID" value="GBQ05812.1"/>
    <property type="molecule type" value="Genomic_DNA"/>
</dbReference>
<gene>
    <name evidence="1" type="ORF">AA15669_0645</name>
</gene>
<keyword evidence="1" id="KW-0969">Cilium</keyword>
<evidence type="ECO:0000313" key="2">
    <source>
        <dbReference type="Proteomes" id="UP001062901"/>
    </source>
</evidence>
<dbReference type="Proteomes" id="UP001062901">
    <property type="component" value="Unassembled WGS sequence"/>
</dbReference>
<accession>A0ABQ0P0V9</accession>
<reference evidence="1" key="1">
    <citation type="submission" date="2013-04" db="EMBL/GenBank/DDBJ databases">
        <title>The genome sequencing project of 58 acetic acid bacteria.</title>
        <authorList>
            <person name="Okamoto-Kainuma A."/>
            <person name="Ishikawa M."/>
            <person name="Umino S."/>
            <person name="Koizumi Y."/>
            <person name="Shiwa Y."/>
            <person name="Yoshikawa H."/>
            <person name="Matsutani M."/>
            <person name="Matsushita K."/>
        </authorList>
    </citation>
    <scope>NUCLEOTIDE SEQUENCE</scope>
    <source>
        <strain evidence="1">DSM 15669</strain>
    </source>
</reference>
<keyword evidence="1" id="KW-0966">Cell projection</keyword>
<comment type="caution">
    <text evidence="1">The sequence shown here is derived from an EMBL/GenBank/DDBJ whole genome shotgun (WGS) entry which is preliminary data.</text>
</comment>
<proteinExistence type="predicted"/>
<protein>
    <submittedName>
        <fullName evidence="1">Flagellar basal-body rod protein FlgB</fullName>
    </submittedName>
</protein>
<organism evidence="1 2">
    <name type="scientific">Saccharibacter floricola DSM 15669</name>
    <dbReference type="NCBI Taxonomy" id="1123227"/>
    <lineage>
        <taxon>Bacteria</taxon>
        <taxon>Pseudomonadati</taxon>
        <taxon>Pseudomonadota</taxon>
        <taxon>Alphaproteobacteria</taxon>
        <taxon>Acetobacterales</taxon>
        <taxon>Acetobacteraceae</taxon>
        <taxon>Saccharibacter</taxon>
    </lineage>
</organism>
<keyword evidence="2" id="KW-1185">Reference proteome</keyword>